<organism evidence="1 2">
    <name type="scientific">Exophiala mesophila</name>
    <name type="common">Black yeast-like fungus</name>
    <dbReference type="NCBI Taxonomy" id="212818"/>
    <lineage>
        <taxon>Eukaryota</taxon>
        <taxon>Fungi</taxon>
        <taxon>Dikarya</taxon>
        <taxon>Ascomycota</taxon>
        <taxon>Pezizomycotina</taxon>
        <taxon>Eurotiomycetes</taxon>
        <taxon>Chaetothyriomycetidae</taxon>
        <taxon>Chaetothyriales</taxon>
        <taxon>Herpotrichiellaceae</taxon>
        <taxon>Exophiala</taxon>
    </lineage>
</organism>
<dbReference type="OrthoDB" id="8249012at2759"/>
<accession>A0A438N541</accession>
<gene>
    <name evidence="1" type="ORF">B0A52_06012</name>
</gene>
<evidence type="ECO:0008006" key="3">
    <source>
        <dbReference type="Google" id="ProtNLM"/>
    </source>
</evidence>
<dbReference type="Pfam" id="PF07350">
    <property type="entry name" value="Gig2-like"/>
    <property type="match status" value="1"/>
</dbReference>
<evidence type="ECO:0000313" key="2">
    <source>
        <dbReference type="Proteomes" id="UP000288859"/>
    </source>
</evidence>
<dbReference type="SUPFAM" id="SSF51197">
    <property type="entry name" value="Clavaminate synthase-like"/>
    <property type="match status" value="1"/>
</dbReference>
<name>A0A438N541_EXOME</name>
<comment type="caution">
    <text evidence="1">The sequence shown here is derived from an EMBL/GenBank/DDBJ whole genome shotgun (WGS) entry which is preliminary data.</text>
</comment>
<evidence type="ECO:0000313" key="1">
    <source>
        <dbReference type="EMBL" id="RVX70856.1"/>
    </source>
</evidence>
<dbReference type="InterPro" id="IPR027443">
    <property type="entry name" value="IPNS-like_sf"/>
</dbReference>
<dbReference type="EMBL" id="NAJM01000020">
    <property type="protein sequence ID" value="RVX70856.1"/>
    <property type="molecule type" value="Genomic_DNA"/>
</dbReference>
<dbReference type="VEuPathDB" id="FungiDB:PV10_05672"/>
<proteinExistence type="predicted"/>
<dbReference type="InterPro" id="IPR010856">
    <property type="entry name" value="Gig2-like"/>
</dbReference>
<dbReference type="Proteomes" id="UP000288859">
    <property type="component" value="Unassembled WGS sequence"/>
</dbReference>
<reference evidence="1 2" key="1">
    <citation type="submission" date="2017-03" db="EMBL/GenBank/DDBJ databases">
        <title>Genomes of endolithic fungi from Antarctica.</title>
        <authorList>
            <person name="Coleine C."/>
            <person name="Masonjones S."/>
            <person name="Stajich J.E."/>
        </authorList>
    </citation>
    <scope>NUCLEOTIDE SEQUENCE [LARGE SCALE GENOMIC DNA]</scope>
    <source>
        <strain evidence="1 2">CCFEE 6314</strain>
    </source>
</reference>
<dbReference type="AlphaFoldDB" id="A0A438N541"/>
<dbReference type="PANTHER" id="PTHR30613:SF1">
    <property type="entry name" value="DUF1479 DOMAIN PROTEIN (AFU_ORTHOLOGUE AFUA_5G09280)"/>
    <property type="match status" value="1"/>
</dbReference>
<protein>
    <recommendedName>
        <fullName evidence="3">DUF1479 domain protein</fullName>
    </recommendedName>
</protein>
<dbReference type="Gene3D" id="2.60.120.330">
    <property type="entry name" value="B-lactam Antibiotic, Isopenicillin N Synthase, Chain"/>
    <property type="match status" value="1"/>
</dbReference>
<sequence>MPSAVLDQALDGNRKKLPLLDQRFAQIKRSLVSSQHKAKVIASYERLCKVLETEANHISRSGPTIVPEIEFDDVCNDGGTLPQGFVDLVRDRGCLILRNVVSEDQATTWEADLKEYTKHHHNAGGFPKNDPQTWSLWWTPPQVQIRSHERVMMAMDCVSKLWHVADDSLPIDLASQVVYPDRFRIRHPSKDAEFTLPAHLDSGGIERWECPINRSNFQAIFEGSWDSWDGWAADRRYEAISDLYDNGAACSCWRSLQGWLSLSHTSTGEGTLRLLPSLKASVAYMMLRPLFAMDESFDDTQPIFPGATPGNTQFFPTQEFHPHLLLEKSMIGIPPVRPGDYVFWHCDLVHEVDKFHLGTRDSSVVYNACIPLTPYNIKSLVSVREAFEKAAVPKDFVCYDNVAEEESQHEDHGARRENVLSHRGLRALGLEPFDDLEEGLTDGQRAVRRLANEVLARE</sequence>
<dbReference type="PANTHER" id="PTHR30613">
    <property type="entry name" value="UNCHARACTERIZED PROTEIN YBIU-RELATED"/>
    <property type="match status" value="1"/>
</dbReference>